<dbReference type="Gene3D" id="2.40.10.480">
    <property type="match status" value="1"/>
</dbReference>
<keyword evidence="1" id="KW-1133">Transmembrane helix</keyword>
<feature type="domain" description="Pyrrolo-quinoline quinone repeat" evidence="2">
    <location>
        <begin position="281"/>
        <end position="458"/>
    </location>
</feature>
<dbReference type="InterPro" id="IPR002372">
    <property type="entry name" value="PQQ_rpt_dom"/>
</dbReference>
<evidence type="ECO:0000256" key="1">
    <source>
        <dbReference type="SAM" id="Phobius"/>
    </source>
</evidence>
<dbReference type="EMBL" id="HBGQ01007027">
    <property type="protein sequence ID" value="CAD9367757.1"/>
    <property type="molecule type" value="Transcribed_RNA"/>
</dbReference>
<dbReference type="SUPFAM" id="SSF50998">
    <property type="entry name" value="Quinoprotein alcohol dehydrogenase-like"/>
    <property type="match status" value="1"/>
</dbReference>
<organism evidence="3">
    <name type="scientific">Alexandrium andersonii</name>
    <dbReference type="NCBI Taxonomy" id="327968"/>
    <lineage>
        <taxon>Eukaryota</taxon>
        <taxon>Sar</taxon>
        <taxon>Alveolata</taxon>
        <taxon>Dinophyceae</taxon>
        <taxon>Gonyaulacales</taxon>
        <taxon>Pyrocystaceae</taxon>
        <taxon>Alexandrium</taxon>
    </lineage>
</organism>
<dbReference type="SMART" id="SM00564">
    <property type="entry name" value="PQQ"/>
    <property type="match status" value="7"/>
</dbReference>
<proteinExistence type="predicted"/>
<dbReference type="InterPro" id="IPR011047">
    <property type="entry name" value="Quinoprotein_ADH-like_sf"/>
</dbReference>
<reference evidence="3" key="1">
    <citation type="submission" date="2021-01" db="EMBL/GenBank/DDBJ databases">
        <authorList>
            <person name="Corre E."/>
            <person name="Pelletier E."/>
            <person name="Niang G."/>
            <person name="Scheremetjew M."/>
            <person name="Finn R."/>
            <person name="Kale V."/>
            <person name="Holt S."/>
            <person name="Cochrane G."/>
            <person name="Meng A."/>
            <person name="Brown T."/>
            <person name="Cohen L."/>
        </authorList>
    </citation>
    <scope>NUCLEOTIDE SEQUENCE</scope>
    <source>
        <strain evidence="3">CCMP2222</strain>
    </source>
</reference>
<dbReference type="Pfam" id="PF13360">
    <property type="entry name" value="PQQ_2"/>
    <property type="match status" value="2"/>
</dbReference>
<name>A0A7S2AGV3_9DINO</name>
<dbReference type="PANTHER" id="PTHR34512">
    <property type="entry name" value="CELL SURFACE PROTEIN"/>
    <property type="match status" value="1"/>
</dbReference>
<accession>A0A7S2AGV3</accession>
<evidence type="ECO:0000313" key="3">
    <source>
        <dbReference type="EMBL" id="CAD9367757.1"/>
    </source>
</evidence>
<gene>
    <name evidence="3" type="ORF">AAND1436_LOCUS3518</name>
</gene>
<sequence>MWQVVGGIVLVLGGSVAVVAGYLKWLIVQLRNKKANLRLVKKPAKRAIAGVDERPQEFACKGGDMTRRCSTDTVATRDLTEPTWIFNADRVADSTTVLDEEGNIYCSTMCGLLFSLTKDGELRWTAEVRGMTPPCPVIHQGALFTSCTKGYAYSLDLNRGSVLWEHKVTTGGGGDAWAWTAAGDLVFMSINDDIENQSGLYDPSHLVALRGSTGEEVWRFDIHANSYNVEPAVNGNSLFLLDGDASLYRIEVSTGKLVWSVPGYRWDRKGEKNIARCLNGTAVYFDGLLLSGGNPSLKGGCARAHSAEDGREVWRVDFDMHVGNASAVAEIKGVPTMVLGVGYTAPVGKLLKQGPPPYTGFLCALNARTGEQLWRFESPHVMPRTYTAPGTQLIACKPKINMCDSFNQPAIGGDGTVYVGFHSGHIYALDGSSGELYSSYETGEGMQASFSISKAGDLVIHAGEFVYCWRR</sequence>
<feature type="transmembrane region" description="Helical" evidence="1">
    <location>
        <begin position="6"/>
        <end position="28"/>
    </location>
</feature>
<dbReference type="InterPro" id="IPR018391">
    <property type="entry name" value="PQQ_b-propeller_rpt"/>
</dbReference>
<dbReference type="Gene3D" id="2.130.10.10">
    <property type="entry name" value="YVTN repeat-like/Quinoprotein amine dehydrogenase"/>
    <property type="match status" value="1"/>
</dbReference>
<keyword evidence="1" id="KW-0472">Membrane</keyword>
<dbReference type="Gene3D" id="2.40.128.630">
    <property type="match status" value="1"/>
</dbReference>
<dbReference type="PANTHER" id="PTHR34512:SF30">
    <property type="entry name" value="OUTER MEMBRANE PROTEIN ASSEMBLY FACTOR BAMB"/>
    <property type="match status" value="1"/>
</dbReference>
<keyword evidence="1" id="KW-0812">Transmembrane</keyword>
<evidence type="ECO:0000259" key="2">
    <source>
        <dbReference type="Pfam" id="PF13360"/>
    </source>
</evidence>
<dbReference type="AlphaFoldDB" id="A0A7S2AGV3"/>
<protein>
    <recommendedName>
        <fullName evidence="2">Pyrrolo-quinoline quinone repeat domain-containing protein</fullName>
    </recommendedName>
</protein>
<feature type="domain" description="Pyrrolo-quinoline quinone repeat" evidence="2">
    <location>
        <begin position="150"/>
        <end position="262"/>
    </location>
</feature>
<dbReference type="InterPro" id="IPR015943">
    <property type="entry name" value="WD40/YVTN_repeat-like_dom_sf"/>
</dbReference>